<dbReference type="AlphaFoldDB" id="A0AAV6LZK2"/>
<dbReference type="Proteomes" id="UP000685013">
    <property type="component" value="Chromosome 18"/>
</dbReference>
<protein>
    <submittedName>
        <fullName evidence="2">NADH dehydrogenase [ubiquinone] 1 beta subcomplex subunit 10-B</fullName>
    </submittedName>
</protein>
<accession>A0AAV6LZK2</accession>
<dbReference type="EMBL" id="JAGKQH010000018">
    <property type="protein sequence ID" value="KAG6572937.1"/>
    <property type="molecule type" value="Genomic_DNA"/>
</dbReference>
<gene>
    <name evidence="2" type="ORF">SDJN03_26824</name>
</gene>
<feature type="compositionally biased region" description="Acidic residues" evidence="1">
    <location>
        <begin position="9"/>
        <end position="18"/>
    </location>
</feature>
<reference evidence="2 3" key="1">
    <citation type="journal article" date="2021" name="Hortic Res">
        <title>The domestication of Cucurbita argyrosperma as revealed by the genome of its wild relative.</title>
        <authorList>
            <person name="Barrera-Redondo J."/>
            <person name="Sanchez-de la Vega G."/>
            <person name="Aguirre-Liguori J.A."/>
            <person name="Castellanos-Morales G."/>
            <person name="Gutierrez-Guerrero Y.T."/>
            <person name="Aguirre-Dugua X."/>
            <person name="Aguirre-Planter E."/>
            <person name="Tenaillon M.I."/>
            <person name="Lira-Saade R."/>
            <person name="Eguiarte L.E."/>
        </authorList>
    </citation>
    <scope>NUCLEOTIDE SEQUENCE [LARGE SCALE GENOMIC DNA]</scope>
    <source>
        <strain evidence="2">JBR-2021</strain>
    </source>
</reference>
<name>A0AAV6LZK2_9ROSI</name>
<sequence>MGRKKTVEFDESPPDDFDAEHPYKDPVAMLEMREHIESTIFRNAATLFSNTLIPLAASVGARMDATHLFMVLKWRRSKLSKFLGGITRLNKRTMNISPLFYFVYCYEGCKEF</sequence>
<evidence type="ECO:0000256" key="1">
    <source>
        <dbReference type="SAM" id="MobiDB-lite"/>
    </source>
</evidence>
<feature type="region of interest" description="Disordered" evidence="1">
    <location>
        <begin position="1"/>
        <end position="21"/>
    </location>
</feature>
<evidence type="ECO:0000313" key="2">
    <source>
        <dbReference type="EMBL" id="KAG6572937.1"/>
    </source>
</evidence>
<keyword evidence="3" id="KW-1185">Reference proteome</keyword>
<organism evidence="2 3">
    <name type="scientific">Cucurbita argyrosperma subsp. sororia</name>
    <dbReference type="NCBI Taxonomy" id="37648"/>
    <lineage>
        <taxon>Eukaryota</taxon>
        <taxon>Viridiplantae</taxon>
        <taxon>Streptophyta</taxon>
        <taxon>Embryophyta</taxon>
        <taxon>Tracheophyta</taxon>
        <taxon>Spermatophyta</taxon>
        <taxon>Magnoliopsida</taxon>
        <taxon>eudicotyledons</taxon>
        <taxon>Gunneridae</taxon>
        <taxon>Pentapetalae</taxon>
        <taxon>rosids</taxon>
        <taxon>fabids</taxon>
        <taxon>Cucurbitales</taxon>
        <taxon>Cucurbitaceae</taxon>
        <taxon>Cucurbiteae</taxon>
        <taxon>Cucurbita</taxon>
    </lineage>
</organism>
<comment type="caution">
    <text evidence="2">The sequence shown here is derived from an EMBL/GenBank/DDBJ whole genome shotgun (WGS) entry which is preliminary data.</text>
</comment>
<evidence type="ECO:0000313" key="3">
    <source>
        <dbReference type="Proteomes" id="UP000685013"/>
    </source>
</evidence>
<feature type="non-terminal residue" evidence="2">
    <location>
        <position position="1"/>
    </location>
</feature>
<proteinExistence type="predicted"/>